<dbReference type="AlphaFoldDB" id="A0AAE0LLC8"/>
<protein>
    <submittedName>
        <fullName evidence="2">Uncharacterized protein</fullName>
    </submittedName>
</protein>
<feature type="region of interest" description="Disordered" evidence="1">
    <location>
        <begin position="457"/>
        <end position="479"/>
    </location>
</feature>
<feature type="compositionally biased region" description="Pro residues" evidence="1">
    <location>
        <begin position="457"/>
        <end position="472"/>
    </location>
</feature>
<dbReference type="EMBL" id="LGRX02000296">
    <property type="protein sequence ID" value="KAK3288949.1"/>
    <property type="molecule type" value="Genomic_DNA"/>
</dbReference>
<evidence type="ECO:0000313" key="3">
    <source>
        <dbReference type="Proteomes" id="UP001190700"/>
    </source>
</evidence>
<comment type="caution">
    <text evidence="2">The sequence shown here is derived from an EMBL/GenBank/DDBJ whole genome shotgun (WGS) entry which is preliminary data.</text>
</comment>
<dbReference type="Proteomes" id="UP001190700">
    <property type="component" value="Unassembled WGS sequence"/>
</dbReference>
<sequence length="479" mass="52326">MSPMGAIGPYRALGWNARLDLLDDDALVDVPLPDTVRYFARELLPRCLPATKRGAIMAEKLILNPLESFAVNSIETTSACALCGTACASMWASSVPFGFARIRSPILGALCAARLLVGRAMVEHVRENPALWTDLANMTTDPRLKYLGYAFDVFDEGTDGASCAAASVSVVKNIRDVDDDDDRKSTRVVEMKTLSGHHSDEVEEVDDVEISRSSFWKVARFTSAQFETVITFTFALAIIATLVGVLMLSRSSENDEAGAVYDDRANLAVTEPSKFSEPPPLSGSTFRNVNLGDGGGSDAVPSTECFSKCETSSDRNTAADASKMIHVIEADPLSLSYRTSLADNFDTGTVILRSGKVIPSSDRSFSDGINFTWIYVWNDISVEHIVYPVQLVKSSRGVNYVGYIPYYHLENTPRRYDVIVRKVETDPYGAGRAAPGYYNSTMMMCVCACDPSFCNQPPSPPPLPPSPKPPPTFRGERKR</sequence>
<keyword evidence="3" id="KW-1185">Reference proteome</keyword>
<evidence type="ECO:0000313" key="2">
    <source>
        <dbReference type="EMBL" id="KAK3288949.1"/>
    </source>
</evidence>
<proteinExistence type="predicted"/>
<accession>A0AAE0LLC8</accession>
<evidence type="ECO:0000256" key="1">
    <source>
        <dbReference type="SAM" id="MobiDB-lite"/>
    </source>
</evidence>
<gene>
    <name evidence="2" type="ORF">CYMTET_3595</name>
</gene>
<organism evidence="2 3">
    <name type="scientific">Cymbomonas tetramitiformis</name>
    <dbReference type="NCBI Taxonomy" id="36881"/>
    <lineage>
        <taxon>Eukaryota</taxon>
        <taxon>Viridiplantae</taxon>
        <taxon>Chlorophyta</taxon>
        <taxon>Pyramimonadophyceae</taxon>
        <taxon>Pyramimonadales</taxon>
        <taxon>Pyramimonadaceae</taxon>
        <taxon>Cymbomonas</taxon>
    </lineage>
</organism>
<name>A0AAE0LLC8_9CHLO</name>
<reference evidence="2 3" key="1">
    <citation type="journal article" date="2015" name="Genome Biol. Evol.">
        <title>Comparative Genomics of a Bacterivorous Green Alga Reveals Evolutionary Causalities and Consequences of Phago-Mixotrophic Mode of Nutrition.</title>
        <authorList>
            <person name="Burns J.A."/>
            <person name="Paasch A."/>
            <person name="Narechania A."/>
            <person name="Kim E."/>
        </authorList>
    </citation>
    <scope>NUCLEOTIDE SEQUENCE [LARGE SCALE GENOMIC DNA]</scope>
    <source>
        <strain evidence="2 3">PLY_AMNH</strain>
    </source>
</reference>